<feature type="region of interest" description="Disordered" evidence="3">
    <location>
        <begin position="1"/>
        <end position="69"/>
    </location>
</feature>
<feature type="compositionally biased region" description="Basic residues" evidence="3">
    <location>
        <begin position="1132"/>
        <end position="1147"/>
    </location>
</feature>
<keyword evidence="2" id="KW-0175">Coiled coil</keyword>
<feature type="compositionally biased region" description="Polar residues" evidence="3">
    <location>
        <begin position="148"/>
        <end position="162"/>
    </location>
</feature>
<feature type="region of interest" description="Disordered" evidence="3">
    <location>
        <begin position="452"/>
        <end position="537"/>
    </location>
</feature>
<feature type="compositionally biased region" description="Basic and acidic residues" evidence="3">
    <location>
        <begin position="891"/>
        <end position="905"/>
    </location>
</feature>
<name>A0AAD3CTH5_9STRA</name>
<feature type="compositionally biased region" description="Polar residues" evidence="3">
    <location>
        <begin position="401"/>
        <end position="437"/>
    </location>
</feature>
<feature type="compositionally biased region" description="Basic and acidic residues" evidence="3">
    <location>
        <begin position="506"/>
        <end position="533"/>
    </location>
</feature>
<dbReference type="PROSITE" id="PS50088">
    <property type="entry name" value="ANK_REPEAT"/>
    <property type="match status" value="1"/>
</dbReference>
<evidence type="ECO:0000256" key="2">
    <source>
        <dbReference type="SAM" id="Coils"/>
    </source>
</evidence>
<feature type="region of interest" description="Disordered" evidence="3">
    <location>
        <begin position="1107"/>
        <end position="1150"/>
    </location>
</feature>
<feature type="compositionally biased region" description="Polar residues" evidence="3">
    <location>
        <begin position="1"/>
        <end position="18"/>
    </location>
</feature>
<feature type="compositionally biased region" description="Basic residues" evidence="3">
    <location>
        <begin position="20"/>
        <end position="31"/>
    </location>
</feature>
<dbReference type="Proteomes" id="UP001054902">
    <property type="component" value="Unassembled WGS sequence"/>
</dbReference>
<evidence type="ECO:0000313" key="4">
    <source>
        <dbReference type="EMBL" id="GFH51941.1"/>
    </source>
</evidence>
<feature type="compositionally biased region" description="Polar residues" evidence="3">
    <location>
        <begin position="459"/>
        <end position="477"/>
    </location>
</feature>
<feature type="region of interest" description="Disordered" evidence="3">
    <location>
        <begin position="1337"/>
        <end position="1406"/>
    </location>
</feature>
<dbReference type="EMBL" id="BLLK01000045">
    <property type="protein sequence ID" value="GFH51941.1"/>
    <property type="molecule type" value="Genomic_DNA"/>
</dbReference>
<feature type="region of interest" description="Disordered" evidence="3">
    <location>
        <begin position="140"/>
        <end position="199"/>
    </location>
</feature>
<feature type="repeat" description="ANK" evidence="1">
    <location>
        <begin position="741"/>
        <end position="773"/>
    </location>
</feature>
<feature type="compositionally biased region" description="Low complexity" evidence="3">
    <location>
        <begin position="1337"/>
        <end position="1351"/>
    </location>
</feature>
<feature type="compositionally biased region" description="Polar residues" evidence="3">
    <location>
        <begin position="1107"/>
        <end position="1117"/>
    </location>
</feature>
<feature type="compositionally biased region" description="Acidic residues" evidence="3">
    <location>
        <begin position="479"/>
        <end position="500"/>
    </location>
</feature>
<keyword evidence="1" id="KW-0040">ANK repeat</keyword>
<feature type="region of interest" description="Disordered" evidence="3">
    <location>
        <begin position="555"/>
        <end position="590"/>
    </location>
</feature>
<reference evidence="4 5" key="1">
    <citation type="journal article" date="2021" name="Sci. Rep.">
        <title>The genome of the diatom Chaetoceros tenuissimus carries an ancient integrated fragment of an extant virus.</title>
        <authorList>
            <person name="Hongo Y."/>
            <person name="Kimura K."/>
            <person name="Takaki Y."/>
            <person name="Yoshida Y."/>
            <person name="Baba S."/>
            <person name="Kobayashi G."/>
            <person name="Nagasaki K."/>
            <person name="Hano T."/>
            <person name="Tomaru Y."/>
        </authorList>
    </citation>
    <scope>NUCLEOTIDE SEQUENCE [LARGE SCALE GENOMIC DNA]</scope>
    <source>
        <strain evidence="4 5">NIES-3715</strain>
    </source>
</reference>
<feature type="compositionally biased region" description="Basic residues" evidence="3">
    <location>
        <begin position="880"/>
        <end position="890"/>
    </location>
</feature>
<evidence type="ECO:0000256" key="1">
    <source>
        <dbReference type="PROSITE-ProRule" id="PRU00023"/>
    </source>
</evidence>
<feature type="region of interest" description="Disordered" evidence="3">
    <location>
        <begin position="864"/>
        <end position="905"/>
    </location>
</feature>
<dbReference type="InterPro" id="IPR002110">
    <property type="entry name" value="Ankyrin_rpt"/>
</dbReference>
<feature type="compositionally biased region" description="Basic and acidic residues" evidence="3">
    <location>
        <begin position="1118"/>
        <end position="1131"/>
    </location>
</feature>
<evidence type="ECO:0000313" key="5">
    <source>
        <dbReference type="Proteomes" id="UP001054902"/>
    </source>
</evidence>
<dbReference type="InterPro" id="IPR036770">
    <property type="entry name" value="Ankyrin_rpt-contain_sf"/>
</dbReference>
<dbReference type="SUPFAM" id="SSF48403">
    <property type="entry name" value="Ankyrin repeat"/>
    <property type="match status" value="1"/>
</dbReference>
<keyword evidence="5" id="KW-1185">Reference proteome</keyword>
<dbReference type="SMART" id="SM00248">
    <property type="entry name" value="ANK"/>
    <property type="match status" value="2"/>
</dbReference>
<proteinExistence type="predicted"/>
<feature type="coiled-coil region" evidence="2">
    <location>
        <begin position="89"/>
        <end position="123"/>
    </location>
</feature>
<feature type="compositionally biased region" description="Polar residues" evidence="3">
    <location>
        <begin position="864"/>
        <end position="874"/>
    </location>
</feature>
<organism evidence="4 5">
    <name type="scientific">Chaetoceros tenuissimus</name>
    <dbReference type="NCBI Taxonomy" id="426638"/>
    <lineage>
        <taxon>Eukaryota</taxon>
        <taxon>Sar</taxon>
        <taxon>Stramenopiles</taxon>
        <taxon>Ochrophyta</taxon>
        <taxon>Bacillariophyta</taxon>
        <taxon>Coscinodiscophyceae</taxon>
        <taxon>Chaetocerotophycidae</taxon>
        <taxon>Chaetocerotales</taxon>
        <taxon>Chaetocerotaceae</taxon>
        <taxon>Chaetoceros</taxon>
    </lineage>
</organism>
<feature type="compositionally biased region" description="Polar residues" evidence="3">
    <location>
        <begin position="1356"/>
        <end position="1376"/>
    </location>
</feature>
<dbReference type="Gene3D" id="1.25.40.20">
    <property type="entry name" value="Ankyrin repeat-containing domain"/>
    <property type="match status" value="1"/>
</dbReference>
<dbReference type="Pfam" id="PF12796">
    <property type="entry name" value="Ank_2"/>
    <property type="match status" value="1"/>
</dbReference>
<comment type="caution">
    <text evidence="4">The sequence shown here is derived from an EMBL/GenBank/DDBJ whole genome shotgun (WGS) entry which is preliminary data.</text>
</comment>
<gene>
    <name evidence="4" type="ORF">CTEN210_08417</name>
</gene>
<feature type="compositionally biased region" description="Low complexity" evidence="3">
    <location>
        <begin position="35"/>
        <end position="50"/>
    </location>
</feature>
<accession>A0AAD3CTH5</accession>
<feature type="compositionally biased region" description="Gly residues" evidence="3">
    <location>
        <begin position="1395"/>
        <end position="1406"/>
    </location>
</feature>
<dbReference type="PROSITE" id="PS50297">
    <property type="entry name" value="ANK_REP_REGION"/>
    <property type="match status" value="1"/>
</dbReference>
<feature type="compositionally biased region" description="Basic and acidic residues" evidence="3">
    <location>
        <begin position="555"/>
        <end position="566"/>
    </location>
</feature>
<sequence length="1406" mass="154940">MNLNSGNDGSDSAPSSPSKMKWKKRHARGRNAQHNNTAKSTIATSSNKSSSQDKSKETKPSSTQSSGIKKPFPLNIEALNSCVNLPAGLEAQLKFANEQRARLDQLQQRLNSAKSDSKAAASITMNTINMMNMSTPSGKKMFGPARPPTQSRTVSMNLNTGEIKSVSNDNKNNKKSSSRARKNDSMEGDSSSKNNRNDMNEANITANMFMNMNGMNFPPSLMESLNDLDMLSMVQNEVINQCFQNAQSVSKDKNDGSENNQANWSGKMMQQIFLNQMGSRTKNDDSKPSASSSKGNAPNSDKRKKKSTQSSSSSDEPLSDEMKTLMKMFYDVVSQDPSFKEFESNYDETKKKKGSGDGFDFEAASACMKDNLAKMKKKGFNPTVTFQAEGGKDGKKKGKKTNTSSRTISFQTSVGSTTPLPPNQFFSMTVRGGNNNMSKSEREAFKLARNLIPPLSDEWTPSGTDNRGKNHMSNPQEQVDMDEEDDDCSIPDLMPMEEEPPVVTQTDRKENWNEIRKMATSGNREKNENDRNTSVEADLSTLAAVELLREEEEAAAEKLEDEDKAKRAAKKREKKQRKKERARREAAIKEAEASLKKREKSIISWQSRIVTAFTGEEVKKVDSLISEHPFREDKLIEIDGDIIEYLDKKPISIEDEKRESMRWLLNACVVKNTPKDKSKAWLDARNHLCSFIARMSFDVITEFNKDSRSALHQACLTGDLSFVETIISENNKGVQEQCGNLGWSSLHYAAVGGQIEVVELLLQYGCDPKLYSNPSLTSYKQKSKTGVTARGLLETILANNGLRNIKYSSNDFRDLVQNKLETEDQKYIDEVKSIINTLKYVEKEGHLQPSSSNAGQEIVAKNQLENLQSKTNVETEPVKNQKKKKKKKNDQKKDQSGSKSAEEKTGSDPIVLTLLAMGFSNEQIDAAVLNFGGTENTTADDMVLWILEREASASENSPAQSQEERDHAEEMQRQAEQQAKREAEEAFKKAQEARAAAERLAAKREEQRRIRREWNNKEQLRQQQEAKAKLSEQMERRKKMEIEKASALAKKVSDEKNAPSALSQFGKVESSNGLESNIIPNTGSLPLFSQHGDVDQMDSINQSVKTNVAQPAVQNSNDTKRLLRNLDGDGRGRKKSQKPKSSKKGKQQKVEVNNIEPQDLFQQQQFHQVGSSKFMTPDEKVDVSSNPLGEIRATAREFVPSFTPSLPSETVEMGTDLLSAPPGLGIGNVIQSGQANDGPDDEIPSSALQSAVNIPSFPRSTTPSAFSIPGIDTSLAGPPGIPLKTNDDITTLTNDIIPGILGDEPSSIDDGFSSSLLSNLRLESESVTKSNAIGGLSSVETSTSLSGSTSLWGEPTQPSSKRMSSFGFAQSDSPSGSFAEGDDSKNSNTTNTWGVGFGASGGGSIW</sequence>
<feature type="region of interest" description="Disordered" evidence="3">
    <location>
        <begin position="952"/>
        <end position="1081"/>
    </location>
</feature>
<evidence type="ECO:0000256" key="3">
    <source>
        <dbReference type="SAM" id="MobiDB-lite"/>
    </source>
</evidence>
<feature type="region of interest" description="Disordered" evidence="3">
    <location>
        <begin position="279"/>
        <end position="319"/>
    </location>
</feature>
<feature type="compositionally biased region" description="Polar residues" evidence="3">
    <location>
        <begin position="288"/>
        <end position="299"/>
    </location>
</feature>
<feature type="compositionally biased region" description="Basic residues" evidence="3">
    <location>
        <begin position="567"/>
        <end position="581"/>
    </location>
</feature>
<feature type="compositionally biased region" description="Basic and acidic residues" evidence="3">
    <location>
        <begin position="962"/>
        <end position="1044"/>
    </location>
</feature>
<feature type="region of interest" description="Disordered" evidence="3">
    <location>
        <begin position="385"/>
        <end position="437"/>
    </location>
</feature>
<protein>
    <submittedName>
        <fullName evidence="4">Uncharacterized protein</fullName>
    </submittedName>
</protein>
<feature type="compositionally biased region" description="Polar residues" evidence="3">
    <location>
        <begin position="1069"/>
        <end position="1081"/>
    </location>
</feature>